<dbReference type="InterPro" id="IPR029063">
    <property type="entry name" value="SAM-dependent_MTases_sf"/>
</dbReference>
<dbReference type="AlphaFoldDB" id="A0A1I0DSP4"/>
<evidence type="ECO:0000259" key="1">
    <source>
        <dbReference type="Pfam" id="PF05050"/>
    </source>
</evidence>
<dbReference type="Proteomes" id="UP000199800">
    <property type="component" value="Unassembled WGS sequence"/>
</dbReference>
<dbReference type="Gene3D" id="3.40.50.150">
    <property type="entry name" value="Vaccinia Virus protein VP39"/>
    <property type="match status" value="1"/>
</dbReference>
<dbReference type="EMBL" id="FOHN01000016">
    <property type="protein sequence ID" value="SET34983.1"/>
    <property type="molecule type" value="Genomic_DNA"/>
</dbReference>
<dbReference type="RefSeq" id="WP_092478222.1">
    <property type="nucleotide sequence ID" value="NZ_FOHN01000016.1"/>
</dbReference>
<dbReference type="PANTHER" id="PTHR34203">
    <property type="entry name" value="METHYLTRANSFERASE, FKBM FAMILY PROTEIN"/>
    <property type="match status" value="1"/>
</dbReference>
<dbReference type="STRING" id="29364.SAMN04487772_11629"/>
<dbReference type="GO" id="GO:0032259">
    <property type="term" value="P:methylation"/>
    <property type="evidence" value="ECO:0007669"/>
    <property type="project" value="UniProtKB-KW"/>
</dbReference>
<dbReference type="PANTHER" id="PTHR34203:SF15">
    <property type="entry name" value="SLL1173 PROTEIN"/>
    <property type="match status" value="1"/>
</dbReference>
<evidence type="ECO:0000313" key="4">
    <source>
        <dbReference type="Proteomes" id="UP000199800"/>
    </source>
</evidence>
<keyword evidence="4" id="KW-1185">Reference proteome</keyword>
<dbReference type="SUPFAM" id="SSF53756">
    <property type="entry name" value="UDP-Glycosyltransferase/glycogen phosphorylase"/>
    <property type="match status" value="1"/>
</dbReference>
<feature type="domain" description="Spore protein YkvP/CgeB glycosyl transferase-like" evidence="2">
    <location>
        <begin position="228"/>
        <end position="373"/>
    </location>
</feature>
<accession>A0A1I0DSP4</accession>
<proteinExistence type="predicted"/>
<reference evidence="3 4" key="1">
    <citation type="submission" date="2016-10" db="EMBL/GenBank/DDBJ databases">
        <authorList>
            <person name="de Groot N.N."/>
        </authorList>
    </citation>
    <scope>NUCLEOTIDE SEQUENCE [LARGE SCALE GENOMIC DNA]</scope>
    <source>
        <strain evidence="3 4">DSM 1801</strain>
    </source>
</reference>
<dbReference type="SUPFAM" id="SSF53335">
    <property type="entry name" value="S-adenosyl-L-methionine-dependent methyltransferases"/>
    <property type="match status" value="1"/>
</dbReference>
<evidence type="ECO:0000313" key="3">
    <source>
        <dbReference type="EMBL" id="SET34983.1"/>
    </source>
</evidence>
<feature type="domain" description="Methyltransferase FkbM" evidence="1">
    <location>
        <begin position="530"/>
        <end position="666"/>
    </location>
</feature>
<dbReference type="Pfam" id="PF13524">
    <property type="entry name" value="Glyco_trans_1_2"/>
    <property type="match status" value="1"/>
</dbReference>
<sequence length="704" mass="82551">MNILLIKGGTQYGVLNYFLDQLGDAFKQMGHSVMELNLLENAMQQYVKLNRKKIDMAVIMNGMAADVLHQLIDTQHILIWNFFVDHPVYHEQRIHMQWHNQVSSFIDLDHCLYVNKYFKNCERTLFLPHGGSAGTQLKEYTEKSYSVVFLGTYNSIEEIAKKFNAVNETMQNILFTIAEKLSIGTNTLEQLLIEEFGKVGIELKEQDIPKIMQETSFLDKYVRNFNRTQMLEVLAKNQIYVDVFGNGWEKYDNPYPEYIRIHPAVSVEEGLNIMADAKIVINNLPLFRKGGHERIFSAMLSGAVCVSEKNEYLSEQFIENEEIVFFEFDNLDELPFKIKVLLNDTELAKEIAQRGRISTLKNHTWAKRAQEMIEYYNTIPHNCSKKCISEQTKEDSCFNLLIQFTENNTEKQISEKIIGCYRGYDLMNYSTRVRLETSHHNFPYWGKLSLDQEEFELIYQRAYHLKQHMDDFIWLYQRLNDCASRTILTNVLYYWITFDNQYLTNSCESRYQQYFDHDIIKINQNDVFVDIGAYNGDTLLTFLDNYKEYKKIICYELDPNNYKELAETSKNFPNIETRNNAVGLNHGEKVAVNIQEERSVSSRISKKQEDTAQKLIEMVSLDEDIKEKITFLKMDVEGAERDILRGASRHIKEEHPKLAVCIYHGNEDLWKIARIIDVLDDSYQLYIRYYGGTLYPNEIVLYAI</sequence>
<protein>
    <submittedName>
        <fullName evidence="3">Methyltransferase, FkbM family</fullName>
    </submittedName>
</protein>
<dbReference type="Gene3D" id="3.40.50.2000">
    <property type="entry name" value="Glycogen Phosphorylase B"/>
    <property type="match status" value="1"/>
</dbReference>
<keyword evidence="3" id="KW-0489">Methyltransferase</keyword>
<dbReference type="OrthoDB" id="5329963at2"/>
<keyword evidence="3" id="KW-0808">Transferase</keyword>
<organism evidence="3 4">
    <name type="scientific">[Clostridium] polysaccharolyticum</name>
    <dbReference type="NCBI Taxonomy" id="29364"/>
    <lineage>
        <taxon>Bacteria</taxon>
        <taxon>Bacillati</taxon>
        <taxon>Bacillota</taxon>
        <taxon>Clostridia</taxon>
        <taxon>Lachnospirales</taxon>
        <taxon>Lachnospiraceae</taxon>
    </lineage>
</organism>
<evidence type="ECO:0000259" key="2">
    <source>
        <dbReference type="Pfam" id="PF13524"/>
    </source>
</evidence>
<dbReference type="InterPro" id="IPR055259">
    <property type="entry name" value="YkvP/CgeB_Glyco_trans-like"/>
</dbReference>
<name>A0A1I0DSP4_9FIRM</name>
<dbReference type="NCBIfam" id="TIGR01444">
    <property type="entry name" value="fkbM_fam"/>
    <property type="match status" value="1"/>
</dbReference>
<dbReference type="InterPro" id="IPR006342">
    <property type="entry name" value="FkbM_mtfrase"/>
</dbReference>
<dbReference type="Pfam" id="PF05050">
    <property type="entry name" value="Methyltransf_21"/>
    <property type="match status" value="1"/>
</dbReference>
<dbReference type="InterPro" id="IPR052514">
    <property type="entry name" value="SAM-dependent_MTase"/>
</dbReference>
<gene>
    <name evidence="3" type="ORF">SAMN04487772_11629</name>
</gene>
<dbReference type="GO" id="GO:0008168">
    <property type="term" value="F:methyltransferase activity"/>
    <property type="evidence" value="ECO:0007669"/>
    <property type="project" value="UniProtKB-KW"/>
</dbReference>